<feature type="compositionally biased region" description="Polar residues" evidence="3">
    <location>
        <begin position="635"/>
        <end position="646"/>
    </location>
</feature>
<keyword evidence="5" id="KW-1185">Reference proteome</keyword>
<feature type="repeat" description="ANK" evidence="1">
    <location>
        <begin position="104"/>
        <end position="132"/>
    </location>
</feature>
<feature type="region of interest" description="Disordered" evidence="3">
    <location>
        <begin position="219"/>
        <end position="240"/>
    </location>
</feature>
<evidence type="ECO:0000313" key="5">
    <source>
        <dbReference type="Proteomes" id="UP001530293"/>
    </source>
</evidence>
<dbReference type="InterPro" id="IPR002110">
    <property type="entry name" value="Ankyrin_rpt"/>
</dbReference>
<accession>A0ABD3M7P3</accession>
<dbReference type="EMBL" id="JALLBG020000216">
    <property type="protein sequence ID" value="KAL3758918.1"/>
    <property type="molecule type" value="Genomic_DNA"/>
</dbReference>
<evidence type="ECO:0000256" key="2">
    <source>
        <dbReference type="SAM" id="Coils"/>
    </source>
</evidence>
<evidence type="ECO:0000313" key="4">
    <source>
        <dbReference type="EMBL" id="KAL3758918.1"/>
    </source>
</evidence>
<gene>
    <name evidence="4" type="ORF">ACHAWU_003190</name>
</gene>
<sequence length="786" mass="86315">MAEAIQRVKQRIQENGGNLYNILSEEDKALVDELDGRRSRGIAASSVTTDKELEVNTEMVEVKEEMNAEIGGEEDCGYDSLLAGLSGNDDAASTTDDAMFVPPPLHVAVAHGSVHAASCLLRMGADPSIRPRVEISMIGDRGGGGDRNYKKYHDMSAWELAFGSSESSFIMNGEEVGEDDKEVAEEDIAKEVKPAGRWFGFGSPTTTKNVIAAVPADDDVPSSKAMSKINRPTQRRRRKQPLNIAPAKLDGIRHAFMSEALRAIGANEVHRLEQLLNAGMDPTLEVMAGKTLLDWSRDMDAVECCELLLLQSGGKGLEGVTETKQEDENSRVGGQHHEVGEATIAQRQAQFPSMHDERVSGLSIGDLQMLISENINLIPHLTTCRDDLASETTLCQSLLRDISATGGGALSSHSLLDLVRALKEQRAQAEEALAAWRAAWEEREDELNFFWEEVLDDKLREEFGAVLDQDEFQNHDSSVRKDGGTWEELAQHFLEVDNQVKALRESIANLADESAKAAGEIDRRGMSGALSLTRTLREEVKEIEKNLTEARMGEGACRRKIEIIQQRIGRANNGYEVSPERKEGEDDSIIEDFQLRSIVQQHEAKVESGEERELSPLIVDQQQVDYAVDDVAMPTSDTAEDNSQPANEVIESDQSKVEEATEVENRTEEVVADSPMEIVPNDETILSSKQNDIGEKAANGVASDQGRPPNESQSTAQNTGVIAQPSHAISKGMSTAIVVHSGQKYGSLSSHIWEILRMIVGLNRAPAMNRSYSHHSDENHPHIMVV</sequence>
<proteinExistence type="predicted"/>
<dbReference type="AlphaFoldDB" id="A0ABD3M7P3"/>
<name>A0ABD3M7P3_9STRA</name>
<dbReference type="PROSITE" id="PS50088">
    <property type="entry name" value="ANK_REPEAT"/>
    <property type="match status" value="1"/>
</dbReference>
<reference evidence="4 5" key="1">
    <citation type="submission" date="2024-10" db="EMBL/GenBank/DDBJ databases">
        <title>Updated reference genomes for cyclostephanoid diatoms.</title>
        <authorList>
            <person name="Roberts W.R."/>
            <person name="Alverson A.J."/>
        </authorList>
    </citation>
    <scope>NUCLEOTIDE SEQUENCE [LARGE SCALE GENOMIC DNA]</scope>
    <source>
        <strain evidence="4 5">AJA232-27</strain>
    </source>
</reference>
<dbReference type="SUPFAM" id="SSF48403">
    <property type="entry name" value="Ankyrin repeat"/>
    <property type="match status" value="1"/>
</dbReference>
<dbReference type="InterPro" id="IPR036770">
    <property type="entry name" value="Ankyrin_rpt-contain_sf"/>
</dbReference>
<feature type="region of interest" description="Disordered" evidence="3">
    <location>
        <begin position="699"/>
        <end position="718"/>
    </location>
</feature>
<evidence type="ECO:0000256" key="1">
    <source>
        <dbReference type="PROSITE-ProRule" id="PRU00023"/>
    </source>
</evidence>
<feature type="coiled-coil region" evidence="2">
    <location>
        <begin position="412"/>
        <end position="439"/>
    </location>
</feature>
<keyword evidence="1" id="KW-0040">ANK repeat</keyword>
<dbReference type="Pfam" id="PF00023">
    <property type="entry name" value="Ank"/>
    <property type="match status" value="1"/>
</dbReference>
<evidence type="ECO:0000256" key="3">
    <source>
        <dbReference type="SAM" id="MobiDB-lite"/>
    </source>
</evidence>
<feature type="region of interest" description="Disordered" evidence="3">
    <location>
        <begin position="635"/>
        <end position="666"/>
    </location>
</feature>
<protein>
    <submittedName>
        <fullName evidence="4">Uncharacterized protein</fullName>
    </submittedName>
</protein>
<feature type="coiled-coil region" evidence="2">
    <location>
        <begin position="493"/>
        <end position="520"/>
    </location>
</feature>
<feature type="compositionally biased region" description="Basic and acidic residues" evidence="3">
    <location>
        <begin position="653"/>
        <end position="666"/>
    </location>
</feature>
<comment type="caution">
    <text evidence="4">The sequence shown here is derived from an EMBL/GenBank/DDBJ whole genome shotgun (WGS) entry which is preliminary data.</text>
</comment>
<dbReference type="Proteomes" id="UP001530293">
    <property type="component" value="Unassembled WGS sequence"/>
</dbReference>
<keyword evidence="2" id="KW-0175">Coiled coil</keyword>
<organism evidence="4 5">
    <name type="scientific">Discostella pseudostelligera</name>
    <dbReference type="NCBI Taxonomy" id="259834"/>
    <lineage>
        <taxon>Eukaryota</taxon>
        <taxon>Sar</taxon>
        <taxon>Stramenopiles</taxon>
        <taxon>Ochrophyta</taxon>
        <taxon>Bacillariophyta</taxon>
        <taxon>Coscinodiscophyceae</taxon>
        <taxon>Thalassiosirophycidae</taxon>
        <taxon>Stephanodiscales</taxon>
        <taxon>Stephanodiscaceae</taxon>
        <taxon>Discostella</taxon>
    </lineage>
</organism>